<dbReference type="Proteomes" id="UP000831151">
    <property type="component" value="Chromosome"/>
</dbReference>
<dbReference type="AlphaFoldDB" id="A0A9E7DIR2"/>
<dbReference type="EMBL" id="CP096649">
    <property type="protein sequence ID" value="UQK58725.1"/>
    <property type="molecule type" value="Genomic_DNA"/>
</dbReference>
<dbReference type="InterPro" id="IPR052169">
    <property type="entry name" value="CW_Biosynth-Accessory"/>
</dbReference>
<protein>
    <submittedName>
        <fullName evidence="3">CapA family protein</fullName>
    </submittedName>
</protein>
<evidence type="ECO:0000259" key="2">
    <source>
        <dbReference type="SMART" id="SM00854"/>
    </source>
</evidence>
<dbReference type="Pfam" id="PF09587">
    <property type="entry name" value="PGA_cap"/>
    <property type="match status" value="1"/>
</dbReference>
<keyword evidence="4" id="KW-1185">Reference proteome</keyword>
<gene>
    <name evidence="3" type="ORF">M1R53_05670</name>
</gene>
<proteinExistence type="inferred from homology"/>
<dbReference type="PANTHER" id="PTHR33393">
    <property type="entry name" value="POLYGLUTAMINE SYNTHESIS ACCESSORY PROTEIN RV0574C-RELATED"/>
    <property type="match status" value="1"/>
</dbReference>
<dbReference type="PANTHER" id="PTHR33393:SF12">
    <property type="entry name" value="CAPSULE BIOSYNTHESIS PROTEIN CAPA"/>
    <property type="match status" value="1"/>
</dbReference>
<organism evidence="3 4">
    <name type="scientific">Fenollaria massiliensis</name>
    <dbReference type="NCBI Taxonomy" id="938288"/>
    <lineage>
        <taxon>Bacteria</taxon>
        <taxon>Bacillati</taxon>
        <taxon>Bacillota</taxon>
        <taxon>Clostridia</taxon>
        <taxon>Eubacteriales</taxon>
        <taxon>Fenollaria</taxon>
    </lineage>
</organism>
<reference evidence="3" key="1">
    <citation type="submission" date="2022-04" db="EMBL/GenBank/DDBJ databases">
        <title>Complete genome sequences of Ezakiella coagulans and Fenollaria massiliensis.</title>
        <authorList>
            <person name="France M.T."/>
            <person name="Clifford J."/>
            <person name="Narina S."/>
            <person name="Rutt L."/>
            <person name="Ravel J."/>
        </authorList>
    </citation>
    <scope>NUCLEOTIDE SEQUENCE</scope>
    <source>
        <strain evidence="3">C0061C2</strain>
    </source>
</reference>
<name>A0A9E7DIR2_9FIRM</name>
<evidence type="ECO:0000313" key="4">
    <source>
        <dbReference type="Proteomes" id="UP000831151"/>
    </source>
</evidence>
<dbReference type="RefSeq" id="WP_249242306.1">
    <property type="nucleotide sequence ID" value="NZ_CP096649.1"/>
</dbReference>
<dbReference type="CDD" id="cd07381">
    <property type="entry name" value="MPP_CapA"/>
    <property type="match status" value="1"/>
</dbReference>
<dbReference type="SMART" id="SM00854">
    <property type="entry name" value="PGA_cap"/>
    <property type="match status" value="1"/>
</dbReference>
<evidence type="ECO:0000313" key="3">
    <source>
        <dbReference type="EMBL" id="UQK58725.1"/>
    </source>
</evidence>
<dbReference type="InterPro" id="IPR019079">
    <property type="entry name" value="Capsule_synth_CapA"/>
</dbReference>
<evidence type="ECO:0000256" key="1">
    <source>
        <dbReference type="ARBA" id="ARBA00005662"/>
    </source>
</evidence>
<dbReference type="SUPFAM" id="SSF56300">
    <property type="entry name" value="Metallo-dependent phosphatases"/>
    <property type="match status" value="1"/>
</dbReference>
<comment type="similarity">
    <text evidence="1">Belongs to the CapA family.</text>
</comment>
<sequence length="394" mass="44982">MLFRKFTIFLLCFINMVLGPVACKQKAKEINKDKSLTYVYDVKEIPIIIQKKEEPIKTSKVQIFAAGDFMLHGPQLSGAKQSDGTYNFDEYFKYLPHFKNADMAMINYEATVSANGKLTTYPMFSSPEDSIKALKNQGFDVICTANNHAFDKGFAGVNKTIDTIKKYEMDNIGTYKDNNNMPLIKEVNGIKFGISAYTYSINGFEKKVQGTDKAYAINFIDMDKIKKDIAYMIENDVDVKLVYMHWGNEYQRKPHQSQIKVANELNALGVDLILGSHPHVIQKSDIIEANGKKTYVCYSMGNFVSNQRREGMGQRFSESELMMEVIVKKDKDGVSIEKFEAHPLWVDKYRANGKSHYNVIPVKDALDGKIKVDRFNQIKAKLLESLNDFNELYK</sequence>
<dbReference type="KEGG" id="fms:M1R53_05670"/>
<accession>A0A9E7DIR2</accession>
<feature type="domain" description="Capsule synthesis protein CapA" evidence="2">
    <location>
        <begin position="62"/>
        <end position="307"/>
    </location>
</feature>
<dbReference type="InterPro" id="IPR029052">
    <property type="entry name" value="Metallo-depent_PP-like"/>
</dbReference>
<dbReference type="Gene3D" id="3.60.21.10">
    <property type="match status" value="1"/>
</dbReference>